<organism evidence="3 4">
    <name type="scientific">Huiozyma naganishii (strain ATCC MYA-139 / BCRC 22969 / CBS 8797 / KCTC 17520 / NBRC 10181 / NCYC 3082 / Yp74L-3)</name>
    <name type="common">Yeast</name>
    <name type="synonym">Kazachstania naganishii</name>
    <dbReference type="NCBI Taxonomy" id="1071383"/>
    <lineage>
        <taxon>Eukaryota</taxon>
        <taxon>Fungi</taxon>
        <taxon>Dikarya</taxon>
        <taxon>Ascomycota</taxon>
        <taxon>Saccharomycotina</taxon>
        <taxon>Saccharomycetes</taxon>
        <taxon>Saccharomycetales</taxon>
        <taxon>Saccharomycetaceae</taxon>
        <taxon>Huiozyma</taxon>
    </lineage>
</organism>
<evidence type="ECO:0000259" key="1">
    <source>
        <dbReference type="Pfam" id="PF10307"/>
    </source>
</evidence>
<dbReference type="HOGENOM" id="CLU_022771_1_1_1"/>
<dbReference type="RefSeq" id="XP_022466366.1">
    <property type="nucleotide sequence ID" value="XM_022610029.1"/>
</dbReference>
<dbReference type="PANTHER" id="PTHR10335:SF23">
    <property type="entry name" value="OB FOLD-CONTAINING PROTEIN, NUCLEIC ACID BINDING"/>
    <property type="match status" value="1"/>
</dbReference>
<reference evidence="3 4" key="1">
    <citation type="journal article" date="2011" name="Proc. Natl. Acad. Sci. U.S.A.">
        <title>Evolutionary erosion of yeast sex chromosomes by mating-type switching accidents.</title>
        <authorList>
            <person name="Gordon J.L."/>
            <person name="Armisen D."/>
            <person name="Proux-Wera E."/>
            <person name="Oheigeartaigh S.S."/>
            <person name="Byrne K.P."/>
            <person name="Wolfe K.H."/>
        </authorList>
    </citation>
    <scope>NUCLEOTIDE SEQUENCE [LARGE SCALE GENOMIC DNA]</scope>
    <source>
        <strain evidence="4">ATCC MYA-139 / BCRC 22969 / CBS 8797 / CCRC 22969 / KCTC 17520 / NBRC 10181 / NCYC 3082</strain>
    </source>
</reference>
<proteinExistence type="predicted"/>
<feature type="domain" description="Swiss Army Knife RNA repair protein HAD" evidence="1">
    <location>
        <begin position="41"/>
        <end position="252"/>
    </location>
</feature>
<dbReference type="GO" id="GO:1990259">
    <property type="term" value="F:histone H2AQ104 methyltransferase activity"/>
    <property type="evidence" value="ECO:0007669"/>
    <property type="project" value="TreeGrafter"/>
</dbReference>
<accession>J7SAF6</accession>
<name>J7SAF6_HUIN7</name>
<dbReference type="PANTHER" id="PTHR10335">
    <property type="entry name" value="RRNA 2-O-METHYLTRANSFERASE FIBRILLARIN"/>
    <property type="match status" value="1"/>
</dbReference>
<reference evidence="4" key="2">
    <citation type="submission" date="2012-08" db="EMBL/GenBank/DDBJ databases">
        <title>Genome sequence of Kazachstania naganishii.</title>
        <authorList>
            <person name="Gordon J.L."/>
            <person name="Armisen D."/>
            <person name="Proux-Wera E."/>
            <person name="OhEigeartaigh S.S."/>
            <person name="Byrne K.P."/>
            <person name="Wolfe K.H."/>
        </authorList>
    </citation>
    <scope>NUCLEOTIDE SEQUENCE [LARGE SCALE GENOMIC DNA]</scope>
    <source>
        <strain evidence="4">ATCC MYA-139 / BCRC 22969 / CBS 8797 / CCRC 22969 / KCTC 17520 / NBRC 10181 / NCYC 3082</strain>
    </source>
</reference>
<dbReference type="GO" id="GO:0032040">
    <property type="term" value="C:small-subunit processome"/>
    <property type="evidence" value="ECO:0007669"/>
    <property type="project" value="TreeGrafter"/>
</dbReference>
<keyword evidence="4" id="KW-1185">Reference proteome</keyword>
<dbReference type="Proteomes" id="UP000006310">
    <property type="component" value="Chromosome 10"/>
</dbReference>
<feature type="domain" description="YMR265C-like C-terminal" evidence="2">
    <location>
        <begin position="266"/>
        <end position="458"/>
    </location>
</feature>
<dbReference type="EMBL" id="HE978323">
    <property type="protein sequence ID" value="CCK72121.1"/>
    <property type="molecule type" value="Genomic_DNA"/>
</dbReference>
<protein>
    <submittedName>
        <fullName evidence="3">Uncharacterized protein</fullName>
    </submittedName>
</protein>
<dbReference type="GO" id="GO:0000494">
    <property type="term" value="P:box C/D sno(s)RNA 3'-end processing"/>
    <property type="evidence" value="ECO:0007669"/>
    <property type="project" value="TreeGrafter"/>
</dbReference>
<dbReference type="OrthoDB" id="5596992at2759"/>
<dbReference type="InterPro" id="IPR018812">
    <property type="entry name" value="SAK_HAD"/>
</dbReference>
<sequence length="470" mass="54718">MEHTPVRRWCSLDGRALEPKLSILQVKKLHVYDFDNTLFRSPNPNEALYTSRLYGSVMQPDTPQNVGGWWDNPYPLEVAAKLLESSDDPYLYWNKRMLNLAALSNSSPDTLSIILTGRKENRFKDVFQDILAITLDKFPELEISLRFNAVCLKKFRKLDKKRDIKTLSTLKYKTDLLEDFLKTYHKIEEVTIYDDRINQVNSFKSFFSKNANKKKWPQLKQWFIVPVPPECSFLPVPLEVKFIQYLISEHNKSLTNTRKEKRYSLLWTHKRLAYGLRLRDQISLLSETVAHLKNTVYKNGQDLQIKNLANKSLSIPITKLREFIWKQHINDWKGNLKLNGGKDISAFLTILQKFYDNPSLTFEFDFCLHEIGIETLDVVDNDGPVSLNLYLSMTPTGKNKESFYTVFNRYLVLPPIDTIATPVVRNVNAIINEIPENPDIVWKRYTGPPIKITTTLQATAQMSTYIIRDR</sequence>
<dbReference type="Pfam" id="PF25108">
    <property type="entry name" value="YMR265C_C"/>
    <property type="match status" value="1"/>
</dbReference>
<dbReference type="Pfam" id="PF10307">
    <property type="entry name" value="HAD_SAK_1"/>
    <property type="match status" value="1"/>
</dbReference>
<evidence type="ECO:0000313" key="4">
    <source>
        <dbReference type="Proteomes" id="UP000006310"/>
    </source>
</evidence>
<dbReference type="GO" id="GO:0031428">
    <property type="term" value="C:box C/D methylation guide snoRNP complex"/>
    <property type="evidence" value="ECO:0007669"/>
    <property type="project" value="TreeGrafter"/>
</dbReference>
<gene>
    <name evidence="3" type="primary">KNAG0J00380</name>
    <name evidence="3" type="ordered locus">KNAG_0J00380</name>
</gene>
<dbReference type="KEGG" id="kng:KNAG_0J00380"/>
<dbReference type="GO" id="GO:0003723">
    <property type="term" value="F:RNA binding"/>
    <property type="evidence" value="ECO:0007669"/>
    <property type="project" value="TreeGrafter"/>
</dbReference>
<evidence type="ECO:0000259" key="2">
    <source>
        <dbReference type="Pfam" id="PF25108"/>
    </source>
</evidence>
<dbReference type="GeneID" id="34527876"/>
<dbReference type="GO" id="GO:0008649">
    <property type="term" value="F:rRNA methyltransferase activity"/>
    <property type="evidence" value="ECO:0007669"/>
    <property type="project" value="TreeGrafter"/>
</dbReference>
<dbReference type="eggNOG" id="ENOG502S30I">
    <property type="taxonomic scope" value="Eukaryota"/>
</dbReference>
<dbReference type="AlphaFoldDB" id="J7SAF6"/>
<evidence type="ECO:0000313" key="3">
    <source>
        <dbReference type="EMBL" id="CCK72121.1"/>
    </source>
</evidence>
<dbReference type="InterPro" id="IPR056904">
    <property type="entry name" value="YMR265C_C"/>
</dbReference>